<sequence length="271" mass="31832">MQGATWSFTCISIIELVTEVINIAMEDSINNIESLMKSQIYNLEFFRREIKGNLQHKNKIKQLNLGNLIRTKKPIIKLKRFQCKVNEIKDRLFYVNYVNEVQINDNRNDNHNNHDCDIETYDEIERLHEILEDSYIESTLIPIMQNETQGYYSYYNAFSLENNGIYENYYLGPSIVNECYHHKKESNYRLFFSFLDCDSVEEIEEHILGTFLKNFAVEEINENPGVTINSIIPQSAEKNNFLTQINEVYVKIVNSPDCCYTSSYVTVESTE</sequence>
<keyword evidence="2" id="KW-1185">Reference proteome</keyword>
<gene>
    <name evidence="1" type="ORF">RS030_142233</name>
</gene>
<organism evidence="1 2">
    <name type="scientific">Cryptosporidium xiaoi</name>
    <dbReference type="NCBI Taxonomy" id="659607"/>
    <lineage>
        <taxon>Eukaryota</taxon>
        <taxon>Sar</taxon>
        <taxon>Alveolata</taxon>
        <taxon>Apicomplexa</taxon>
        <taxon>Conoidasida</taxon>
        <taxon>Coccidia</taxon>
        <taxon>Eucoccidiorida</taxon>
        <taxon>Eimeriorina</taxon>
        <taxon>Cryptosporidiidae</taxon>
        <taxon>Cryptosporidium</taxon>
    </lineage>
</organism>
<dbReference type="Proteomes" id="UP001311799">
    <property type="component" value="Unassembled WGS sequence"/>
</dbReference>
<comment type="caution">
    <text evidence="1">The sequence shown here is derived from an EMBL/GenBank/DDBJ whole genome shotgun (WGS) entry which is preliminary data.</text>
</comment>
<dbReference type="AlphaFoldDB" id="A0AAV9Y2U3"/>
<evidence type="ECO:0000313" key="2">
    <source>
        <dbReference type="Proteomes" id="UP001311799"/>
    </source>
</evidence>
<reference evidence="1 2" key="1">
    <citation type="submission" date="2023-10" db="EMBL/GenBank/DDBJ databases">
        <title>Comparative genomics analysis reveals potential genetic determinants of host preference in Cryptosporidium xiaoi.</title>
        <authorList>
            <person name="Xiao L."/>
            <person name="Li J."/>
        </authorList>
    </citation>
    <scope>NUCLEOTIDE SEQUENCE [LARGE SCALE GENOMIC DNA]</scope>
    <source>
        <strain evidence="1 2">52996</strain>
    </source>
</reference>
<name>A0AAV9Y2U3_9CRYT</name>
<proteinExistence type="predicted"/>
<evidence type="ECO:0000313" key="1">
    <source>
        <dbReference type="EMBL" id="KAK6590659.1"/>
    </source>
</evidence>
<dbReference type="EMBL" id="JAWDEY010000005">
    <property type="protein sequence ID" value="KAK6590659.1"/>
    <property type="molecule type" value="Genomic_DNA"/>
</dbReference>
<accession>A0AAV9Y2U3</accession>
<protein>
    <submittedName>
        <fullName evidence="1">Uncharacterized protein</fullName>
    </submittedName>
</protein>